<feature type="transmembrane region" description="Helical" evidence="8">
    <location>
        <begin position="81"/>
        <end position="102"/>
    </location>
</feature>
<dbReference type="InterPro" id="IPR038731">
    <property type="entry name" value="RgtA/B/C-like"/>
</dbReference>
<feature type="domain" description="Glycosyltransferase RgtA/B/C/D-like" evidence="9">
    <location>
        <begin position="60"/>
        <end position="219"/>
    </location>
</feature>
<accession>A0ABS5YYB3</accession>
<organism evidence="10 11">
    <name type="scientific">Paractinoplanes bogorensis</name>
    <dbReference type="NCBI Taxonomy" id="1610840"/>
    <lineage>
        <taxon>Bacteria</taxon>
        <taxon>Bacillati</taxon>
        <taxon>Actinomycetota</taxon>
        <taxon>Actinomycetes</taxon>
        <taxon>Micromonosporales</taxon>
        <taxon>Micromonosporaceae</taxon>
        <taxon>Paractinoplanes</taxon>
    </lineage>
</organism>
<feature type="transmembrane region" description="Helical" evidence="8">
    <location>
        <begin position="138"/>
        <end position="153"/>
    </location>
</feature>
<dbReference type="EMBL" id="JAHKKG010000011">
    <property type="protein sequence ID" value="MBU2668432.1"/>
    <property type="molecule type" value="Genomic_DNA"/>
</dbReference>
<keyword evidence="2" id="KW-1003">Cell membrane</keyword>
<reference evidence="10 11" key="1">
    <citation type="submission" date="2021-06" db="EMBL/GenBank/DDBJ databases">
        <title>Actinoplanes lichenicola sp. nov., and Actinoplanes ovalisporus sp. nov., isolated from lichen in Thailand.</title>
        <authorList>
            <person name="Saeng-In P."/>
            <person name="Kanchanasin P."/>
            <person name="Yuki M."/>
            <person name="Kudo T."/>
            <person name="Ohkuma M."/>
            <person name="Phongsopitanun W."/>
            <person name="Tanasupawat S."/>
        </authorList>
    </citation>
    <scope>NUCLEOTIDE SEQUENCE [LARGE SCALE GENOMIC DNA]</scope>
    <source>
        <strain evidence="10 11">NBRC 110975</strain>
    </source>
</reference>
<dbReference type="InterPro" id="IPR050297">
    <property type="entry name" value="LipidA_mod_glycosyltrf_83"/>
</dbReference>
<feature type="transmembrane region" description="Helical" evidence="8">
    <location>
        <begin position="273"/>
        <end position="289"/>
    </location>
</feature>
<evidence type="ECO:0000256" key="1">
    <source>
        <dbReference type="ARBA" id="ARBA00004651"/>
    </source>
</evidence>
<evidence type="ECO:0000256" key="4">
    <source>
        <dbReference type="ARBA" id="ARBA00022679"/>
    </source>
</evidence>
<dbReference type="PANTHER" id="PTHR33908:SF11">
    <property type="entry name" value="MEMBRANE PROTEIN"/>
    <property type="match status" value="1"/>
</dbReference>
<feature type="transmembrane region" description="Helical" evidence="8">
    <location>
        <begin position="20"/>
        <end position="38"/>
    </location>
</feature>
<feature type="transmembrane region" description="Helical" evidence="8">
    <location>
        <begin position="160"/>
        <end position="189"/>
    </location>
</feature>
<dbReference type="Pfam" id="PF13231">
    <property type="entry name" value="PMT_2"/>
    <property type="match status" value="1"/>
</dbReference>
<evidence type="ECO:0000256" key="6">
    <source>
        <dbReference type="ARBA" id="ARBA00022989"/>
    </source>
</evidence>
<evidence type="ECO:0000313" key="10">
    <source>
        <dbReference type="EMBL" id="MBU2668432.1"/>
    </source>
</evidence>
<feature type="transmembrane region" description="Helical" evidence="8">
    <location>
        <begin position="244"/>
        <end position="267"/>
    </location>
</feature>
<comment type="caution">
    <text evidence="10">The sequence shown here is derived from an EMBL/GenBank/DDBJ whole genome shotgun (WGS) entry which is preliminary data.</text>
</comment>
<keyword evidence="4" id="KW-0808">Transferase</keyword>
<keyword evidence="7 8" id="KW-0472">Membrane</keyword>
<protein>
    <submittedName>
        <fullName evidence="10">Glycosyltransferase family 39 protein</fullName>
    </submittedName>
</protein>
<feature type="transmembrane region" description="Helical" evidence="8">
    <location>
        <begin position="296"/>
        <end position="315"/>
    </location>
</feature>
<evidence type="ECO:0000256" key="8">
    <source>
        <dbReference type="SAM" id="Phobius"/>
    </source>
</evidence>
<keyword evidence="11" id="KW-1185">Reference proteome</keyword>
<dbReference type="Proteomes" id="UP001519654">
    <property type="component" value="Unassembled WGS sequence"/>
</dbReference>
<evidence type="ECO:0000259" key="9">
    <source>
        <dbReference type="Pfam" id="PF13231"/>
    </source>
</evidence>
<dbReference type="PANTHER" id="PTHR33908">
    <property type="entry name" value="MANNOSYLTRANSFERASE YKCB-RELATED"/>
    <property type="match status" value="1"/>
</dbReference>
<sequence length="484" mass="52054">MVELSATVERRRSEWAWRPVLAVAGGITLLLIALSGRYDYHRDELYFRLLGQHPQWGYVDQPPFTPLLARLSIEIFGDHLWAIRIVPAVLAGVAAVLVAAIAREFGGRAVAQTLAAIGAAGTLPLAGAHVGSTANTDTVVWLGILLCAVRAVVHGQQRAWLVAGVITGLGLYNKLLVVLLLICLAGGLLIAGPRRELASKWLWAGAALALVIGLPNLIYQVTHDFPQSHMAAAIAEDKGTESRIMLLPIQLVIIGVPLLPVLVAGIIGAYRRFRALVVAYGLMLILTFATGGQPYYTTGLVLTLFAIGAVSAETWRWRRTLGVVVAVNLVFAVVFALPVLPADKLGPITDINIVMADQIGWPEYVSQVEQALATLTPDERARAVVFTGNYGEAGALDRYGVRDVYSGHNELGYFPPPPDSKTIAVVLSQAPPDRVNATFGGCDQVGQLSNSAGVGNEETEAFLYVCKQLPAPWSQMWPELRHFG</sequence>
<evidence type="ECO:0000256" key="5">
    <source>
        <dbReference type="ARBA" id="ARBA00022692"/>
    </source>
</evidence>
<keyword evidence="3" id="KW-0328">Glycosyltransferase</keyword>
<evidence type="ECO:0000313" key="11">
    <source>
        <dbReference type="Proteomes" id="UP001519654"/>
    </source>
</evidence>
<keyword evidence="6 8" id="KW-1133">Transmembrane helix</keyword>
<feature type="transmembrane region" description="Helical" evidence="8">
    <location>
        <begin position="114"/>
        <end position="132"/>
    </location>
</feature>
<proteinExistence type="predicted"/>
<evidence type="ECO:0000256" key="3">
    <source>
        <dbReference type="ARBA" id="ARBA00022676"/>
    </source>
</evidence>
<feature type="transmembrane region" description="Helical" evidence="8">
    <location>
        <begin position="201"/>
        <end position="219"/>
    </location>
</feature>
<gene>
    <name evidence="10" type="ORF">KOI35_33460</name>
</gene>
<feature type="transmembrane region" description="Helical" evidence="8">
    <location>
        <begin position="321"/>
        <end position="340"/>
    </location>
</feature>
<dbReference type="RefSeq" id="WP_215792689.1">
    <property type="nucleotide sequence ID" value="NZ_JAHKKG010000011.1"/>
</dbReference>
<comment type="subcellular location">
    <subcellularLocation>
        <location evidence="1">Cell membrane</location>
        <topology evidence="1">Multi-pass membrane protein</topology>
    </subcellularLocation>
</comment>
<name>A0ABS5YYB3_9ACTN</name>
<evidence type="ECO:0000256" key="2">
    <source>
        <dbReference type="ARBA" id="ARBA00022475"/>
    </source>
</evidence>
<keyword evidence="5 8" id="KW-0812">Transmembrane</keyword>
<evidence type="ECO:0000256" key="7">
    <source>
        <dbReference type="ARBA" id="ARBA00023136"/>
    </source>
</evidence>